<sequence>MRLYALYNRSKRVIFVVVLGFVIEITVLFVIATLRAAGIFAEHIDIYIGFSVGMTYDFLLFSLALWAAIQCSKQCSPTTRNGAQHIRILLEGNMIYFHGALLHQLVFMPLLMVELSDGLLYIVTNFWCCPASIIGCRLILDIRSATSQSSTSANASHDSRGQIHSHVVFCDSTSHDSYNDDTVAC</sequence>
<dbReference type="Proteomes" id="UP000053989">
    <property type="component" value="Unassembled WGS sequence"/>
</dbReference>
<gene>
    <name evidence="2" type="ORF">SCLCIDRAFT_1214978</name>
</gene>
<reference evidence="3" key="2">
    <citation type="submission" date="2015-01" db="EMBL/GenBank/DDBJ databases">
        <title>Evolutionary Origins and Diversification of the Mycorrhizal Mutualists.</title>
        <authorList>
            <consortium name="DOE Joint Genome Institute"/>
            <consortium name="Mycorrhizal Genomics Consortium"/>
            <person name="Kohler A."/>
            <person name="Kuo A."/>
            <person name="Nagy L.G."/>
            <person name="Floudas D."/>
            <person name="Copeland A."/>
            <person name="Barry K.W."/>
            <person name="Cichocki N."/>
            <person name="Veneault-Fourrey C."/>
            <person name="LaButti K."/>
            <person name="Lindquist E.A."/>
            <person name="Lipzen A."/>
            <person name="Lundell T."/>
            <person name="Morin E."/>
            <person name="Murat C."/>
            <person name="Riley R."/>
            <person name="Ohm R."/>
            <person name="Sun H."/>
            <person name="Tunlid A."/>
            <person name="Henrissat B."/>
            <person name="Grigoriev I.V."/>
            <person name="Hibbett D.S."/>
            <person name="Martin F."/>
        </authorList>
    </citation>
    <scope>NUCLEOTIDE SEQUENCE [LARGE SCALE GENOMIC DNA]</scope>
    <source>
        <strain evidence="3">Foug A</strain>
    </source>
</reference>
<accession>A0A0C3E2Z2</accession>
<evidence type="ECO:0000313" key="2">
    <source>
        <dbReference type="EMBL" id="KIM62421.1"/>
    </source>
</evidence>
<keyword evidence="3" id="KW-1185">Reference proteome</keyword>
<proteinExistence type="predicted"/>
<protein>
    <submittedName>
        <fullName evidence="2">Uncharacterized protein</fullName>
    </submittedName>
</protein>
<keyword evidence="1" id="KW-0812">Transmembrane</keyword>
<dbReference type="EMBL" id="KN822042">
    <property type="protein sequence ID" value="KIM62421.1"/>
    <property type="molecule type" value="Genomic_DNA"/>
</dbReference>
<dbReference type="InParanoid" id="A0A0C3E2Z2"/>
<keyword evidence="1" id="KW-0472">Membrane</keyword>
<feature type="transmembrane region" description="Helical" evidence="1">
    <location>
        <begin position="90"/>
        <end position="112"/>
    </location>
</feature>
<dbReference type="AlphaFoldDB" id="A0A0C3E2Z2"/>
<evidence type="ECO:0000313" key="3">
    <source>
        <dbReference type="Proteomes" id="UP000053989"/>
    </source>
</evidence>
<name>A0A0C3E2Z2_9AGAM</name>
<evidence type="ECO:0000256" key="1">
    <source>
        <dbReference type="SAM" id="Phobius"/>
    </source>
</evidence>
<organism evidence="2 3">
    <name type="scientific">Scleroderma citrinum Foug A</name>
    <dbReference type="NCBI Taxonomy" id="1036808"/>
    <lineage>
        <taxon>Eukaryota</taxon>
        <taxon>Fungi</taxon>
        <taxon>Dikarya</taxon>
        <taxon>Basidiomycota</taxon>
        <taxon>Agaricomycotina</taxon>
        <taxon>Agaricomycetes</taxon>
        <taxon>Agaricomycetidae</taxon>
        <taxon>Boletales</taxon>
        <taxon>Sclerodermatineae</taxon>
        <taxon>Sclerodermataceae</taxon>
        <taxon>Scleroderma</taxon>
    </lineage>
</organism>
<feature type="transmembrane region" description="Helical" evidence="1">
    <location>
        <begin position="12"/>
        <end position="34"/>
    </location>
</feature>
<keyword evidence="1" id="KW-1133">Transmembrane helix</keyword>
<dbReference type="HOGENOM" id="CLU_035509_14_1_1"/>
<reference evidence="2 3" key="1">
    <citation type="submission" date="2014-04" db="EMBL/GenBank/DDBJ databases">
        <authorList>
            <consortium name="DOE Joint Genome Institute"/>
            <person name="Kuo A."/>
            <person name="Kohler A."/>
            <person name="Nagy L.G."/>
            <person name="Floudas D."/>
            <person name="Copeland A."/>
            <person name="Barry K.W."/>
            <person name="Cichocki N."/>
            <person name="Veneault-Fourrey C."/>
            <person name="LaButti K."/>
            <person name="Lindquist E.A."/>
            <person name="Lipzen A."/>
            <person name="Lundell T."/>
            <person name="Morin E."/>
            <person name="Murat C."/>
            <person name="Sun H."/>
            <person name="Tunlid A."/>
            <person name="Henrissat B."/>
            <person name="Grigoriev I.V."/>
            <person name="Hibbett D.S."/>
            <person name="Martin F."/>
            <person name="Nordberg H.P."/>
            <person name="Cantor M.N."/>
            <person name="Hua S.X."/>
        </authorList>
    </citation>
    <scope>NUCLEOTIDE SEQUENCE [LARGE SCALE GENOMIC DNA]</scope>
    <source>
        <strain evidence="2 3">Foug A</strain>
    </source>
</reference>
<dbReference type="OrthoDB" id="2631138at2759"/>
<feature type="transmembrane region" description="Helical" evidence="1">
    <location>
        <begin position="118"/>
        <end position="140"/>
    </location>
</feature>
<feature type="transmembrane region" description="Helical" evidence="1">
    <location>
        <begin position="46"/>
        <end position="69"/>
    </location>
</feature>